<dbReference type="SUPFAM" id="SSF53748">
    <property type="entry name" value="Phosphoglycerate kinase"/>
    <property type="match status" value="1"/>
</dbReference>
<dbReference type="InterPro" id="IPR001576">
    <property type="entry name" value="Phosphoglycerate_kinase"/>
</dbReference>
<dbReference type="GO" id="GO:0005829">
    <property type="term" value="C:cytosol"/>
    <property type="evidence" value="ECO:0007669"/>
    <property type="project" value="UniProtKB-SubCell"/>
</dbReference>
<evidence type="ECO:0000256" key="21">
    <source>
        <dbReference type="RuleBase" id="RU000532"/>
    </source>
</evidence>
<dbReference type="GO" id="GO:0005524">
    <property type="term" value="F:ATP binding"/>
    <property type="evidence" value="ECO:0007669"/>
    <property type="project" value="UniProtKB-KW"/>
</dbReference>
<dbReference type="GeneTree" id="ENSGT00390000008820"/>
<dbReference type="AlphaFoldDB" id="A0A8C8WPN8"/>
<evidence type="ECO:0000256" key="1">
    <source>
        <dbReference type="ARBA" id="ARBA00000642"/>
    </source>
</evidence>
<reference evidence="22" key="1">
    <citation type="journal article" date="2019" name="bioRxiv">
        <title>Long live the king: chromosome-level assembly of the lion (Panthera leo) using linked-read, Hi-C, and long read data.</title>
        <authorList>
            <person name="Armstrong E.E."/>
            <person name="Taylor R.W."/>
            <person name="Miller D.E."/>
            <person name="Kaelin C."/>
            <person name="Barsh G."/>
            <person name="Hadly E.A."/>
            <person name="Petrov D."/>
        </authorList>
    </citation>
    <scope>NUCLEOTIDE SEQUENCE [LARGE SCALE GENOMIC DNA]</scope>
</reference>
<comment type="subcellular location">
    <subcellularLocation>
        <location evidence="4">Cytoplasm</location>
        <location evidence="4">Cytosol</location>
    </subcellularLocation>
    <subcellularLocation>
        <location evidence="3">Mitochondrion matrix</location>
    </subcellularLocation>
</comment>
<evidence type="ECO:0000256" key="14">
    <source>
        <dbReference type="ARBA" id="ARBA00022842"/>
    </source>
</evidence>
<evidence type="ECO:0000256" key="8">
    <source>
        <dbReference type="ARBA" id="ARBA00022553"/>
    </source>
</evidence>
<dbReference type="PANTHER" id="PTHR11406">
    <property type="entry name" value="PHOSPHOGLYCERATE KINASE"/>
    <property type="match status" value="1"/>
</dbReference>
<evidence type="ECO:0000256" key="5">
    <source>
        <dbReference type="ARBA" id="ARBA00004838"/>
    </source>
</evidence>
<evidence type="ECO:0000256" key="13">
    <source>
        <dbReference type="ARBA" id="ARBA00022840"/>
    </source>
</evidence>
<name>A0A8C8WPN8_PANLE</name>
<evidence type="ECO:0000256" key="4">
    <source>
        <dbReference type="ARBA" id="ARBA00004514"/>
    </source>
</evidence>
<dbReference type="GO" id="GO:0046872">
    <property type="term" value="F:metal ion binding"/>
    <property type="evidence" value="ECO:0007669"/>
    <property type="project" value="UniProtKB-KW"/>
</dbReference>
<keyword evidence="10" id="KW-0479">Metal-binding</keyword>
<dbReference type="EC" id="2.7.2.3" evidence="21"/>
<comment type="similarity">
    <text evidence="6 21">Belongs to the phosphoglycerate kinase family.</text>
</comment>
<dbReference type="FunFam" id="3.40.50.1260:FF:000031">
    <property type="entry name" value="Phosphoglycerate kinase 1"/>
    <property type="match status" value="1"/>
</dbReference>
<keyword evidence="14" id="KW-0460">Magnesium</keyword>
<keyword evidence="17" id="KW-0324">Glycolysis</keyword>
<evidence type="ECO:0000256" key="12">
    <source>
        <dbReference type="ARBA" id="ARBA00022777"/>
    </source>
</evidence>
<comment type="subunit">
    <text evidence="20">Monomer. Interacts with kinase MAPK1/ERK2; the interaction is direct, occurs under hypoxic conditions, and promotes its interaction with PIN1. Interacts with peptidyl-prolyl cis-trans isomerase PIN1; the interaction is direct, occurs under hypoxic conditions, and targets the protein to the mitochondrion by promoting interactions with the TOM complex. Interacts with mitochondrial circRNA mcPGK1 (via its 2nd stem-loop); the interaction is direct and targets the protein to the mitochondrion by promoting interactions with the TOM complex. Interacts with pyruvate dehydrogenase kinase PDK1; the interaction is direct, occurs under hypoxic conditions and leads to PDK1-mediated inhibition of pyruvate dehydrogenase complex activity.</text>
</comment>
<keyword evidence="16" id="KW-0496">Mitochondrion</keyword>
<reference evidence="22" key="2">
    <citation type="submission" date="2025-08" db="UniProtKB">
        <authorList>
            <consortium name="Ensembl"/>
        </authorList>
    </citation>
    <scope>IDENTIFICATION</scope>
</reference>
<evidence type="ECO:0000256" key="19">
    <source>
        <dbReference type="ARBA" id="ARBA00048679"/>
    </source>
</evidence>
<keyword evidence="7" id="KW-0963">Cytoplasm</keyword>
<keyword evidence="12 21" id="KW-0418">Kinase</keyword>
<sequence length="242" mass="26344">MSLSNKLTLDKLNVKAKWVIMRVDFNVPMKNNQITNNQRIKASIPGIKFCLDNGAKSVVLMSHLGRPDGAPTPDKYSLEPVAVELKSLLGKDVLFLKDCVGPEVEKACADPAAGSVILLESLCFHVEEEGKGKDASGNKVKAEPAKIESFQASLSKLGDVYVNDAFGTAHRAHSSMVGKELNYFAKALEIPERPFLAILGRAKVVDKIQLINTMLDKVNEMIIGGGIAFTFFLKVLNNMEIG</sequence>
<protein>
    <recommendedName>
        <fullName evidence="21">Phosphoglycerate kinase</fullName>
        <ecNumber evidence="21">2.7.2.3</ecNumber>
    </recommendedName>
</protein>
<dbReference type="Proteomes" id="UP000694399">
    <property type="component" value="Chromosome B4"/>
</dbReference>
<comment type="pathway">
    <text evidence="5 21">Carbohydrate degradation; glycolysis; pyruvate from D-glyceraldehyde 3-phosphate: step 2/5.</text>
</comment>
<dbReference type="GO" id="GO:0006096">
    <property type="term" value="P:glycolytic process"/>
    <property type="evidence" value="ECO:0007669"/>
    <property type="project" value="UniProtKB-UniPathway"/>
</dbReference>
<dbReference type="FunFam" id="3.40.50.1260:FF:000019">
    <property type="entry name" value="Phosphoglycerate kinase 1"/>
    <property type="match status" value="1"/>
</dbReference>
<keyword evidence="11" id="KW-0547">Nucleotide-binding</keyword>
<dbReference type="PRINTS" id="PR00477">
    <property type="entry name" value="PHGLYCKINASE"/>
</dbReference>
<dbReference type="GO" id="GO:0004674">
    <property type="term" value="F:protein serine/threonine kinase activity"/>
    <property type="evidence" value="ECO:0007669"/>
    <property type="project" value="UniProtKB-EC"/>
</dbReference>
<dbReference type="InterPro" id="IPR036043">
    <property type="entry name" value="Phosphoglycerate_kinase_sf"/>
</dbReference>
<evidence type="ECO:0000256" key="9">
    <source>
        <dbReference type="ARBA" id="ARBA00022679"/>
    </source>
</evidence>
<evidence type="ECO:0000256" key="10">
    <source>
        <dbReference type="ARBA" id="ARBA00022723"/>
    </source>
</evidence>
<evidence type="ECO:0000313" key="22">
    <source>
        <dbReference type="Ensembl" id="ENSPLOP00000007065.1"/>
    </source>
</evidence>
<keyword evidence="9 21" id="KW-0808">Transferase</keyword>
<comment type="cofactor">
    <cofactor evidence="2">
        <name>Mg(2+)</name>
        <dbReference type="ChEBI" id="CHEBI:18420"/>
    </cofactor>
</comment>
<comment type="catalytic activity">
    <reaction evidence="1 21">
        <text>(2R)-3-phosphoglycerate + ATP = (2R)-3-phospho-glyceroyl phosphate + ADP</text>
        <dbReference type="Rhea" id="RHEA:14801"/>
        <dbReference type="ChEBI" id="CHEBI:30616"/>
        <dbReference type="ChEBI" id="CHEBI:57604"/>
        <dbReference type="ChEBI" id="CHEBI:58272"/>
        <dbReference type="ChEBI" id="CHEBI:456216"/>
        <dbReference type="EC" id="2.7.2.3"/>
    </reaction>
</comment>
<evidence type="ECO:0000256" key="17">
    <source>
        <dbReference type="ARBA" id="ARBA00023152"/>
    </source>
</evidence>
<dbReference type="GO" id="GO:0006094">
    <property type="term" value="P:gluconeogenesis"/>
    <property type="evidence" value="ECO:0007669"/>
    <property type="project" value="TreeGrafter"/>
</dbReference>
<evidence type="ECO:0000256" key="6">
    <source>
        <dbReference type="ARBA" id="ARBA00008982"/>
    </source>
</evidence>
<evidence type="ECO:0000256" key="20">
    <source>
        <dbReference type="ARBA" id="ARBA00050004"/>
    </source>
</evidence>
<dbReference type="GO" id="GO:0004618">
    <property type="term" value="F:phosphoglycerate kinase activity"/>
    <property type="evidence" value="ECO:0007669"/>
    <property type="project" value="UniProtKB-EC"/>
</dbReference>
<evidence type="ECO:0000256" key="16">
    <source>
        <dbReference type="ARBA" id="ARBA00023128"/>
    </source>
</evidence>
<keyword evidence="8" id="KW-0597">Phosphoprotein</keyword>
<dbReference type="InterPro" id="IPR015824">
    <property type="entry name" value="Phosphoglycerate_kinase_N"/>
</dbReference>
<evidence type="ECO:0000256" key="18">
    <source>
        <dbReference type="ARBA" id="ARBA00023278"/>
    </source>
</evidence>
<keyword evidence="18" id="KW-0379">Hydroxylation</keyword>
<organism evidence="22 23">
    <name type="scientific">Panthera leo</name>
    <name type="common">Lion</name>
    <dbReference type="NCBI Taxonomy" id="9689"/>
    <lineage>
        <taxon>Eukaryota</taxon>
        <taxon>Metazoa</taxon>
        <taxon>Chordata</taxon>
        <taxon>Craniata</taxon>
        <taxon>Vertebrata</taxon>
        <taxon>Euteleostomi</taxon>
        <taxon>Mammalia</taxon>
        <taxon>Eutheria</taxon>
        <taxon>Laurasiatheria</taxon>
        <taxon>Carnivora</taxon>
        <taxon>Feliformia</taxon>
        <taxon>Felidae</taxon>
        <taxon>Pantherinae</taxon>
        <taxon>Panthera</taxon>
    </lineage>
</organism>
<evidence type="ECO:0000256" key="7">
    <source>
        <dbReference type="ARBA" id="ARBA00022490"/>
    </source>
</evidence>
<reference evidence="22" key="3">
    <citation type="submission" date="2025-09" db="UniProtKB">
        <authorList>
            <consortium name="Ensembl"/>
        </authorList>
    </citation>
    <scope>IDENTIFICATION</scope>
</reference>
<keyword evidence="13" id="KW-0067">ATP-binding</keyword>
<keyword evidence="23" id="KW-1185">Reference proteome</keyword>
<dbReference type="UniPathway" id="UPA00109">
    <property type="reaction ID" value="UER00185"/>
</dbReference>
<dbReference type="GO" id="GO:0005759">
    <property type="term" value="C:mitochondrial matrix"/>
    <property type="evidence" value="ECO:0007669"/>
    <property type="project" value="UniProtKB-SubCell"/>
</dbReference>
<comment type="catalytic activity">
    <reaction evidence="19">
        <text>L-seryl-[protein] + ATP = O-phospho-L-seryl-[protein] + ADP + H(+)</text>
        <dbReference type="Rhea" id="RHEA:17989"/>
        <dbReference type="Rhea" id="RHEA-COMP:9863"/>
        <dbReference type="Rhea" id="RHEA-COMP:11604"/>
        <dbReference type="ChEBI" id="CHEBI:15378"/>
        <dbReference type="ChEBI" id="CHEBI:29999"/>
        <dbReference type="ChEBI" id="CHEBI:30616"/>
        <dbReference type="ChEBI" id="CHEBI:83421"/>
        <dbReference type="ChEBI" id="CHEBI:456216"/>
        <dbReference type="EC" id="2.7.11.1"/>
    </reaction>
</comment>
<evidence type="ECO:0000256" key="2">
    <source>
        <dbReference type="ARBA" id="ARBA00001946"/>
    </source>
</evidence>
<proteinExistence type="inferred from homology"/>
<dbReference type="Pfam" id="PF00162">
    <property type="entry name" value="PGK"/>
    <property type="match status" value="1"/>
</dbReference>
<dbReference type="PANTHER" id="PTHR11406:SF14">
    <property type="entry name" value="PHOSPHOGLYCERATE KINASE 1"/>
    <property type="match status" value="1"/>
</dbReference>
<dbReference type="Gene3D" id="3.40.50.1260">
    <property type="entry name" value="Phosphoglycerate kinase, N-terminal domain"/>
    <property type="match status" value="2"/>
</dbReference>
<evidence type="ECO:0000256" key="11">
    <source>
        <dbReference type="ARBA" id="ARBA00022741"/>
    </source>
</evidence>
<dbReference type="Ensembl" id="ENSPLOT00000007828.1">
    <property type="protein sequence ID" value="ENSPLOP00000007065.1"/>
    <property type="gene ID" value="ENSPLOG00000005202.1"/>
</dbReference>
<dbReference type="OMA" id="CAGPEVE"/>
<dbReference type="GO" id="GO:0043531">
    <property type="term" value="F:ADP binding"/>
    <property type="evidence" value="ECO:0007669"/>
    <property type="project" value="TreeGrafter"/>
</dbReference>
<accession>A0A8C8WPN8</accession>
<evidence type="ECO:0000256" key="3">
    <source>
        <dbReference type="ARBA" id="ARBA00004305"/>
    </source>
</evidence>
<keyword evidence="15" id="KW-0007">Acetylation</keyword>
<evidence type="ECO:0000313" key="23">
    <source>
        <dbReference type="Proteomes" id="UP000694399"/>
    </source>
</evidence>
<evidence type="ECO:0000256" key="15">
    <source>
        <dbReference type="ARBA" id="ARBA00022990"/>
    </source>
</evidence>